<evidence type="ECO:0008006" key="3">
    <source>
        <dbReference type="Google" id="ProtNLM"/>
    </source>
</evidence>
<protein>
    <recommendedName>
        <fullName evidence="3">Transposase</fullName>
    </recommendedName>
</protein>
<organism evidence="1 2">
    <name type="scientific">Periplaneta americana</name>
    <name type="common">American cockroach</name>
    <name type="synonym">Blatta americana</name>
    <dbReference type="NCBI Taxonomy" id="6978"/>
    <lineage>
        <taxon>Eukaryota</taxon>
        <taxon>Metazoa</taxon>
        <taxon>Ecdysozoa</taxon>
        <taxon>Arthropoda</taxon>
        <taxon>Hexapoda</taxon>
        <taxon>Insecta</taxon>
        <taxon>Pterygota</taxon>
        <taxon>Neoptera</taxon>
        <taxon>Polyneoptera</taxon>
        <taxon>Dictyoptera</taxon>
        <taxon>Blattodea</taxon>
        <taxon>Blattoidea</taxon>
        <taxon>Blattidae</taxon>
        <taxon>Blattinae</taxon>
        <taxon>Periplaneta</taxon>
    </lineage>
</organism>
<proteinExistence type="predicted"/>
<dbReference type="InterPro" id="IPR036397">
    <property type="entry name" value="RNaseH_sf"/>
</dbReference>
<accession>A0ABQ8TBX1</accession>
<reference evidence="1 2" key="1">
    <citation type="journal article" date="2022" name="Allergy">
        <title>Genome assembly and annotation of Periplaneta americana reveal a comprehensive cockroach allergen profile.</title>
        <authorList>
            <person name="Wang L."/>
            <person name="Xiong Q."/>
            <person name="Saelim N."/>
            <person name="Wang L."/>
            <person name="Nong W."/>
            <person name="Wan A.T."/>
            <person name="Shi M."/>
            <person name="Liu X."/>
            <person name="Cao Q."/>
            <person name="Hui J.H.L."/>
            <person name="Sookrung N."/>
            <person name="Leung T.F."/>
            <person name="Tungtrongchitr A."/>
            <person name="Tsui S.K.W."/>
        </authorList>
    </citation>
    <scope>NUCLEOTIDE SEQUENCE [LARGE SCALE GENOMIC DNA]</scope>
    <source>
        <strain evidence="1">PWHHKU_190912</strain>
    </source>
</reference>
<sequence>MPRGKPLSYEEKTRINDYKELKLSNRQIAKKLGRSRYVIDNFVKLDTQYDKMEEEGQNIFSCWTSEWGQVIFSDEKKFNLDGPDGFLYYWHDLRTEDQVRMSRNFGGGSVMIWAAFCAQGTSNLAWVHTRMNSDTYTEMLGLKLVRMYEEFGGKLIFQQNNAAIHVSAKSEKWFLEKGIALLTGHQEIRFKSHRKSIRDPRKACVSQRKSV</sequence>
<comment type="caution">
    <text evidence="1">The sequence shown here is derived from an EMBL/GenBank/DDBJ whole genome shotgun (WGS) entry which is preliminary data.</text>
</comment>
<gene>
    <name evidence="1" type="ORF">ANN_05832</name>
</gene>
<dbReference type="Proteomes" id="UP001148838">
    <property type="component" value="Unassembled WGS sequence"/>
</dbReference>
<name>A0ABQ8TBX1_PERAM</name>
<dbReference type="Gene3D" id="1.10.10.60">
    <property type="entry name" value="Homeodomain-like"/>
    <property type="match status" value="1"/>
</dbReference>
<evidence type="ECO:0000313" key="1">
    <source>
        <dbReference type="EMBL" id="KAJ4444043.1"/>
    </source>
</evidence>
<dbReference type="EMBL" id="JAJSOF020000011">
    <property type="protein sequence ID" value="KAJ4444043.1"/>
    <property type="molecule type" value="Genomic_DNA"/>
</dbReference>
<dbReference type="Gene3D" id="3.30.420.10">
    <property type="entry name" value="Ribonuclease H-like superfamily/Ribonuclease H"/>
    <property type="match status" value="1"/>
</dbReference>
<evidence type="ECO:0000313" key="2">
    <source>
        <dbReference type="Proteomes" id="UP001148838"/>
    </source>
</evidence>
<keyword evidence="2" id="KW-1185">Reference proteome</keyword>